<feature type="region of interest" description="Disordered" evidence="1">
    <location>
        <begin position="771"/>
        <end position="815"/>
    </location>
</feature>
<feature type="compositionally biased region" description="Basic residues" evidence="1">
    <location>
        <begin position="1307"/>
        <end position="1319"/>
    </location>
</feature>
<dbReference type="Proteomes" id="UP000184255">
    <property type="component" value="Unassembled WGS sequence"/>
</dbReference>
<feature type="compositionally biased region" description="Polar residues" evidence="1">
    <location>
        <begin position="1129"/>
        <end position="1140"/>
    </location>
</feature>
<evidence type="ECO:0000313" key="4">
    <source>
        <dbReference type="Proteomes" id="UP000184255"/>
    </source>
</evidence>
<feature type="compositionally biased region" description="Polar residues" evidence="1">
    <location>
        <begin position="1244"/>
        <end position="1260"/>
    </location>
</feature>
<evidence type="ECO:0000256" key="1">
    <source>
        <dbReference type="SAM" id="MobiDB-lite"/>
    </source>
</evidence>
<feature type="compositionally biased region" description="Basic and acidic residues" evidence="1">
    <location>
        <begin position="168"/>
        <end position="177"/>
    </location>
</feature>
<feature type="region of interest" description="Disordered" evidence="1">
    <location>
        <begin position="1129"/>
        <end position="1409"/>
    </location>
</feature>
<feature type="compositionally biased region" description="Polar residues" evidence="1">
    <location>
        <begin position="1149"/>
        <end position="1175"/>
    </location>
</feature>
<feature type="compositionally biased region" description="Polar residues" evidence="1">
    <location>
        <begin position="785"/>
        <end position="807"/>
    </location>
</feature>
<feature type="compositionally biased region" description="Basic and acidic residues" evidence="1">
    <location>
        <begin position="1389"/>
        <end position="1409"/>
    </location>
</feature>
<dbReference type="RefSeq" id="XP_041676857.1">
    <property type="nucleotide sequence ID" value="XM_041835641.1"/>
</dbReference>
<feature type="transmembrane region" description="Helical" evidence="2">
    <location>
        <begin position="56"/>
        <end position="81"/>
    </location>
</feature>
<feature type="compositionally biased region" description="Acidic residues" evidence="1">
    <location>
        <begin position="959"/>
        <end position="972"/>
    </location>
</feature>
<feature type="compositionally biased region" description="Polar residues" evidence="1">
    <location>
        <begin position="1070"/>
        <end position="1098"/>
    </location>
</feature>
<feature type="region of interest" description="Disordered" evidence="1">
    <location>
        <begin position="1056"/>
        <end position="1109"/>
    </location>
</feature>
<sequence length="1409" mass="152843">MAREVDPSWLWGWLWDCFFTTDEPLDTKFYIIALTTIYILYKTLKAMCLILVPTTILVGNCLVSLAVLIPPIVGFFILLLVPRVFRVAFEGSLRTFFSTMWNVWEYLAMPIIFTGLAIPRFGADQARRMAREKLFSTEDDPPETTGLEFQYPGIADGDTNGIQPSDTGAERRMRQLVEEDNISGHAQGEPDRTAEAENKRTEIENERMRLENERMKLENDRKRVENERTGLVWEGLQSRGPANRQRLQEMTRQRLLAPLRPGEARLAGSLRAIDPVSLPPAHEPAPGPSTAPGPSIASGPSTIPGPVTILGALTVLGPLTVLGNSTAPGPSTTPVPSPAPVPSPEPAPPLTPVTPLVPAPPPAPAPADTRPIPRGQDIKRAWREGWYNTLRPRRAAVKNASTQTEPTDLASHGTKTKPLELPPRTYVSRGVQTDPVESPVQEESEAPVVVPELPVPEPSPDPASPEDTQTSLDKGKATEGPEPTINANLVIIRENRAEDEVKEPEYSVVSSHLPASITLPDSPKLTTDAEPESVQTHPTGHDRPIVIHTSVPALLRSTRLPAVNSRPSTAGTSRRNERGSKSNEHNGAHHQSRREAPTRSSKRADSKRYEDKKEKMYKMSMGLLDGQLPSSFKSLETQQVIDTTTTSASVPIYSTGISHDNSKHDIQGSPVVRLPPTPELPLPKTTEPYATLESTSVSNVSTSGLASGAQDDQSEASLQTFPKPCSSVVSTENETFTECQSTTVYPRTERSQQAITEALIRACENVSKETSLLQTNEDGTYLPPASTQLPSDTQSHSVSESTTMEQLPSSPSTSSISILRDIEGIQPTVDPVLAPFTSHGYNESDEEIYDDSLDGHDIVENQQESLIGVPETPAARINPQDSDEEMASSPGVSIPEEQTLLESTTDDAQMTDVWRPNEEQSRMIGDAAQDLFKDLMDEDDEDSSEDTEPERDLSMSEISNEDQEADLEDADMQDTQSNAPPARTANIPFTFQLPEVLTIQAGMTEEEKELAQMVVDAFDNDSPVTPIQDAQPPIDNDDPLFEQAVKATAEQLATRKIAKPVSRAHKNARAAQSTLESVSQGQPHTQPETLQQTPSQVSEDSRNDIAEMDSAARSLLALAAAEGIVVGNDTSNQAVSPSGEDSSHKDTDSQQIDAHVTNSQSAGTHETNVQESSISDPEVEGPTVTALTEEQSESNPQQPQSASASVSSAESQPSPVQTTPTQTPPAQQPPPAESTAAAQQSTPVTNESPTVAGPSNTQQRPRIAPEFIGGIAIPGGNPTRYNPTATTAPTPEKSGPDPEEVAEFNRKKQAQLKKPRQKKLPTIFIPPRRSAPVPSTPNRPQKSPHSSTQGRSPSLTASHEGDENRKAELEVTFGTPGSARKKQGLQIVDIRDLPDHIRAQMRDHDAKQG</sequence>
<feature type="region of interest" description="Disordered" evidence="1">
    <location>
        <begin position="324"/>
        <end position="378"/>
    </location>
</feature>
<feature type="region of interest" description="Disordered" evidence="1">
    <location>
        <begin position="275"/>
        <end position="302"/>
    </location>
</feature>
<evidence type="ECO:0000256" key="2">
    <source>
        <dbReference type="SAM" id="Phobius"/>
    </source>
</evidence>
<keyword evidence="2" id="KW-0812">Transmembrane</keyword>
<feature type="region of interest" description="Disordered" evidence="1">
    <location>
        <begin position="873"/>
        <end position="988"/>
    </location>
</feature>
<keyword evidence="2" id="KW-1133">Transmembrane helix</keyword>
<feature type="compositionally biased region" description="Pro residues" evidence="1">
    <location>
        <begin position="453"/>
        <end position="463"/>
    </location>
</feature>
<feature type="region of interest" description="Disordered" evidence="1">
    <location>
        <begin position="393"/>
        <end position="544"/>
    </location>
</feature>
<dbReference type="VEuPathDB" id="FungiDB:FMAN_01516"/>
<feature type="compositionally biased region" description="Polar residues" evidence="1">
    <location>
        <begin position="1279"/>
        <end position="1289"/>
    </location>
</feature>
<accession>A0A1L7SMT1</accession>
<feature type="compositionally biased region" description="Basic and acidic residues" evidence="1">
    <location>
        <begin position="493"/>
        <end position="505"/>
    </location>
</feature>
<gene>
    <name evidence="3" type="ORF">FMAN_01516</name>
</gene>
<organism evidence="3 4">
    <name type="scientific">Fusarium mangiferae</name>
    <name type="common">Mango malformation disease fungus</name>
    <dbReference type="NCBI Taxonomy" id="192010"/>
    <lineage>
        <taxon>Eukaryota</taxon>
        <taxon>Fungi</taxon>
        <taxon>Dikarya</taxon>
        <taxon>Ascomycota</taxon>
        <taxon>Pezizomycotina</taxon>
        <taxon>Sordariomycetes</taxon>
        <taxon>Hypocreomycetidae</taxon>
        <taxon>Hypocreales</taxon>
        <taxon>Nectriaceae</taxon>
        <taxon>Fusarium</taxon>
        <taxon>Fusarium fujikuroi species complex</taxon>
    </lineage>
</organism>
<feature type="compositionally biased region" description="Low complexity" evidence="1">
    <location>
        <begin position="1193"/>
        <end position="1221"/>
    </location>
</feature>
<feature type="compositionally biased region" description="Low complexity" evidence="1">
    <location>
        <begin position="292"/>
        <end position="302"/>
    </location>
</feature>
<keyword evidence="2" id="KW-0472">Membrane</keyword>
<feature type="compositionally biased region" description="Pro residues" evidence="1">
    <location>
        <begin position="1222"/>
        <end position="1232"/>
    </location>
</feature>
<feature type="compositionally biased region" description="Basic and acidic residues" evidence="1">
    <location>
        <begin position="574"/>
        <end position="612"/>
    </location>
</feature>
<feature type="compositionally biased region" description="Polar residues" evidence="1">
    <location>
        <begin position="1336"/>
        <end position="1357"/>
    </location>
</feature>
<feature type="region of interest" description="Disordered" evidence="1">
    <location>
        <begin position="700"/>
        <end position="719"/>
    </location>
</feature>
<reference evidence="4" key="1">
    <citation type="journal article" date="2016" name="Genome Biol. Evol.">
        <title>Comparative 'omics' of the Fusarium fujikuroi species complex highlights differences in genetic potential and metabolite synthesis.</title>
        <authorList>
            <person name="Niehaus E.-M."/>
            <person name="Muensterkoetter M."/>
            <person name="Proctor R.H."/>
            <person name="Brown D.W."/>
            <person name="Sharon A."/>
            <person name="Idan Y."/>
            <person name="Oren-Young L."/>
            <person name="Sieber C.M."/>
            <person name="Novak O."/>
            <person name="Pencik A."/>
            <person name="Tarkowska D."/>
            <person name="Hromadova K."/>
            <person name="Freeman S."/>
            <person name="Maymon M."/>
            <person name="Elazar M."/>
            <person name="Youssef S.A."/>
            <person name="El-Shabrawy E.S.M."/>
            <person name="Shalaby A.B.A."/>
            <person name="Houterman P."/>
            <person name="Brock N.L."/>
            <person name="Burkhardt I."/>
            <person name="Tsavkelova E.A."/>
            <person name="Dickschat J.S."/>
            <person name="Galuszka P."/>
            <person name="Gueldener U."/>
            <person name="Tudzynski B."/>
        </authorList>
    </citation>
    <scope>NUCLEOTIDE SEQUENCE [LARGE SCALE GENOMIC DNA]</scope>
    <source>
        <strain evidence="4">MRC7560</strain>
    </source>
</reference>
<feature type="region of interest" description="Disordered" evidence="1">
    <location>
        <begin position="556"/>
        <end position="612"/>
    </location>
</feature>
<feature type="compositionally biased region" description="Basic and acidic residues" evidence="1">
    <location>
        <begin position="188"/>
        <end position="199"/>
    </location>
</feature>
<feature type="compositionally biased region" description="Low complexity" evidence="1">
    <location>
        <begin position="1233"/>
        <end position="1243"/>
    </location>
</feature>
<feature type="compositionally biased region" description="Basic residues" evidence="1">
    <location>
        <begin position="1056"/>
        <end position="1068"/>
    </location>
</feature>
<proteinExistence type="predicted"/>
<keyword evidence="4" id="KW-1185">Reference proteome</keyword>
<feature type="compositionally biased region" description="Pro residues" evidence="1">
    <location>
        <begin position="331"/>
        <end position="365"/>
    </location>
</feature>
<feature type="transmembrane region" description="Helical" evidence="2">
    <location>
        <begin position="28"/>
        <end position="44"/>
    </location>
</feature>
<name>A0A1L7SMT1_FUSMA</name>
<feature type="compositionally biased region" description="Basic and acidic residues" evidence="1">
    <location>
        <begin position="1359"/>
        <end position="1369"/>
    </location>
</feature>
<dbReference type="GeneID" id="65080788"/>
<evidence type="ECO:0000313" key="3">
    <source>
        <dbReference type="EMBL" id="CVK84506.1"/>
    </source>
</evidence>
<protein>
    <submittedName>
        <fullName evidence="3">Uncharacterized protein</fullName>
    </submittedName>
</protein>
<feature type="compositionally biased region" description="Acidic residues" evidence="1">
    <location>
        <begin position="936"/>
        <end position="949"/>
    </location>
</feature>
<comment type="caution">
    <text evidence="3">The sequence shown here is derived from an EMBL/GenBank/DDBJ whole genome shotgun (WGS) entry which is preliminary data.</text>
</comment>
<feature type="region of interest" description="Disordered" evidence="1">
    <location>
        <begin position="135"/>
        <end position="199"/>
    </location>
</feature>
<feature type="compositionally biased region" description="Pro residues" evidence="1">
    <location>
        <begin position="277"/>
        <end position="291"/>
    </location>
</feature>
<dbReference type="EMBL" id="FCQH01000001">
    <property type="protein sequence ID" value="CVK84506.1"/>
    <property type="molecule type" value="Genomic_DNA"/>
</dbReference>